<dbReference type="Proteomes" id="UP000193648">
    <property type="component" value="Unassembled WGS sequence"/>
</dbReference>
<dbReference type="AlphaFoldDB" id="A0A1Y2GAK1"/>
<dbReference type="GeneID" id="33567427"/>
<dbReference type="InterPro" id="IPR032675">
    <property type="entry name" value="LRR_dom_sf"/>
</dbReference>
<accession>A0A1Y2GAK1</accession>
<evidence type="ECO:0000313" key="2">
    <source>
        <dbReference type="Proteomes" id="UP000193648"/>
    </source>
</evidence>
<dbReference type="InterPro" id="IPR036047">
    <property type="entry name" value="F-box-like_dom_sf"/>
</dbReference>
<keyword evidence="2" id="KW-1185">Reference proteome</keyword>
<proteinExistence type="predicted"/>
<dbReference type="OrthoDB" id="2360932at2759"/>
<evidence type="ECO:0000313" key="1">
    <source>
        <dbReference type="EMBL" id="ORZ05491.1"/>
    </source>
</evidence>
<dbReference type="EMBL" id="MCFF01000050">
    <property type="protein sequence ID" value="ORZ05491.1"/>
    <property type="molecule type" value="Genomic_DNA"/>
</dbReference>
<protein>
    <recommendedName>
        <fullName evidence="3">F-box domain-containing protein</fullName>
    </recommendedName>
</protein>
<dbReference type="SUPFAM" id="SSF81383">
    <property type="entry name" value="F-box domain"/>
    <property type="match status" value="1"/>
</dbReference>
<evidence type="ECO:0008006" key="3">
    <source>
        <dbReference type="Google" id="ProtNLM"/>
    </source>
</evidence>
<reference evidence="1 2" key="1">
    <citation type="submission" date="2016-07" db="EMBL/GenBank/DDBJ databases">
        <title>Pervasive Adenine N6-methylation of Active Genes in Fungi.</title>
        <authorList>
            <consortium name="DOE Joint Genome Institute"/>
            <person name="Mondo S.J."/>
            <person name="Dannebaum R.O."/>
            <person name="Kuo R.C."/>
            <person name="Labutti K."/>
            <person name="Haridas S."/>
            <person name="Kuo A."/>
            <person name="Salamov A."/>
            <person name="Ahrendt S.R."/>
            <person name="Lipzen A."/>
            <person name="Sullivan W."/>
            <person name="Andreopoulos W.B."/>
            <person name="Clum A."/>
            <person name="Lindquist E."/>
            <person name="Daum C."/>
            <person name="Ramamoorthy G.K."/>
            <person name="Gryganskyi A."/>
            <person name="Culley D."/>
            <person name="Magnuson J.K."/>
            <person name="James T.Y."/>
            <person name="O'Malley M.A."/>
            <person name="Stajich J.E."/>
            <person name="Spatafora J.W."/>
            <person name="Visel A."/>
            <person name="Grigoriev I.V."/>
        </authorList>
    </citation>
    <scope>NUCLEOTIDE SEQUENCE [LARGE SCALE GENOMIC DNA]</scope>
    <source>
        <strain evidence="1 2">NRRL 3116</strain>
    </source>
</reference>
<dbReference type="RefSeq" id="XP_021877065.1">
    <property type="nucleotide sequence ID" value="XM_022025583.1"/>
</dbReference>
<dbReference type="Gene3D" id="3.80.10.10">
    <property type="entry name" value="Ribonuclease Inhibitor"/>
    <property type="match status" value="1"/>
</dbReference>
<gene>
    <name evidence="1" type="ORF">BCR41DRAFT_361682</name>
</gene>
<organism evidence="1 2">
    <name type="scientific">Lobosporangium transversale</name>
    <dbReference type="NCBI Taxonomy" id="64571"/>
    <lineage>
        <taxon>Eukaryota</taxon>
        <taxon>Fungi</taxon>
        <taxon>Fungi incertae sedis</taxon>
        <taxon>Mucoromycota</taxon>
        <taxon>Mortierellomycotina</taxon>
        <taxon>Mortierellomycetes</taxon>
        <taxon>Mortierellales</taxon>
        <taxon>Mortierellaceae</taxon>
        <taxon>Lobosporangium</taxon>
    </lineage>
</organism>
<sequence>MDRADIRILVAKALSINSMVACSQVSKAWNSDFTQYVWYGVDLELQPRFKDLDPRIIAKHGHHIKVVKNIKKRSELDLFMDPSIKNLDNLTVRLKNKDGFCRQVIELIRQNLCSLTKLSITGEKPNKQRTPFDLADALTPKSTANEPSKIVEMTIEHLSMSRASFSTVLSLCPALKELDLQDCSILGDGDGKAFFQHMELSWLLSTSAQVFKPDPELSTEPLLVHFPKLLSWDIWNPSSPHTIENAELIKSTITKYCPDVRRYFLNDISSASTQTLLTKAIEKPTLLCVEIVAITPSVIMGIIQHKATLEELRTYDPRAGDWDYCVDDVFQIEDKTPDKWMIHLILSKCSAVKCIKLPSHEMDLDHVQHFPWACKDIKDVRVRVKGLDTKELILATIKKWGRGCYARRRANASNEASKIGGITKETEAKHETAASTVATVTATAADQKSEDNSVATILAEDEGKTTTEETETEIANPIVDKMAAHLLKFENLTTVWLGYKLWTLQ</sequence>
<comment type="caution">
    <text evidence="1">The sequence shown here is derived from an EMBL/GenBank/DDBJ whole genome shotgun (WGS) entry which is preliminary data.</text>
</comment>
<dbReference type="InParanoid" id="A0A1Y2GAK1"/>
<name>A0A1Y2GAK1_9FUNG</name>